<dbReference type="Proteomes" id="UP001430953">
    <property type="component" value="Unassembled WGS sequence"/>
</dbReference>
<comment type="caution">
    <text evidence="1">The sequence shown here is derived from an EMBL/GenBank/DDBJ whole genome shotgun (WGS) entry which is preliminary data.</text>
</comment>
<evidence type="ECO:0000313" key="2">
    <source>
        <dbReference type="Proteomes" id="UP001430953"/>
    </source>
</evidence>
<proteinExistence type="predicted"/>
<protein>
    <submittedName>
        <fullName evidence="1">Uncharacterized protein</fullName>
    </submittedName>
</protein>
<sequence>MTRDKLNVTRILVDEGAKCSFSEGQRRSCDDLARLSRHKPVNNFFFFYLSKNYIINLVIFN</sequence>
<evidence type="ECO:0000313" key="1">
    <source>
        <dbReference type="EMBL" id="KAL0104144.1"/>
    </source>
</evidence>
<keyword evidence="2" id="KW-1185">Reference proteome</keyword>
<dbReference type="EMBL" id="JADYXP020000020">
    <property type="protein sequence ID" value="KAL0104144.1"/>
    <property type="molecule type" value="Genomic_DNA"/>
</dbReference>
<gene>
    <name evidence="1" type="ORF">PUN28_017094</name>
</gene>
<reference evidence="1 2" key="1">
    <citation type="submission" date="2023-03" db="EMBL/GenBank/DDBJ databases">
        <title>High recombination rates correlate with genetic variation in Cardiocondyla obscurior ants.</title>
        <authorList>
            <person name="Errbii M."/>
        </authorList>
    </citation>
    <scope>NUCLEOTIDE SEQUENCE [LARGE SCALE GENOMIC DNA]</scope>
    <source>
        <strain evidence="1">Alpha-2009</strain>
        <tissue evidence="1">Whole body</tissue>
    </source>
</reference>
<accession>A0AAW2EP90</accession>
<organism evidence="1 2">
    <name type="scientific">Cardiocondyla obscurior</name>
    <dbReference type="NCBI Taxonomy" id="286306"/>
    <lineage>
        <taxon>Eukaryota</taxon>
        <taxon>Metazoa</taxon>
        <taxon>Ecdysozoa</taxon>
        <taxon>Arthropoda</taxon>
        <taxon>Hexapoda</taxon>
        <taxon>Insecta</taxon>
        <taxon>Pterygota</taxon>
        <taxon>Neoptera</taxon>
        <taxon>Endopterygota</taxon>
        <taxon>Hymenoptera</taxon>
        <taxon>Apocrita</taxon>
        <taxon>Aculeata</taxon>
        <taxon>Formicoidea</taxon>
        <taxon>Formicidae</taxon>
        <taxon>Myrmicinae</taxon>
        <taxon>Cardiocondyla</taxon>
    </lineage>
</organism>
<name>A0AAW2EP90_9HYME</name>
<dbReference type="AlphaFoldDB" id="A0AAW2EP90"/>